<accession>A0A7C4ARZ3</accession>
<evidence type="ECO:0000259" key="11">
    <source>
        <dbReference type="Pfam" id="PF00590"/>
    </source>
</evidence>
<comment type="similarity">
    <text evidence="1 10">Belongs to the precorrin methyltransferase family.</text>
</comment>
<dbReference type="GO" id="GO:0019354">
    <property type="term" value="P:siroheme biosynthetic process"/>
    <property type="evidence" value="ECO:0007669"/>
    <property type="project" value="UniProtKB-UniPathway"/>
</dbReference>
<dbReference type="InterPro" id="IPR006366">
    <property type="entry name" value="CobA/CysG_C"/>
</dbReference>
<reference evidence="13" key="1">
    <citation type="journal article" date="2020" name="mSystems">
        <title>Genome- and Community-Level Interaction Insights into Carbon Utilization and Element Cycling Functions of Hydrothermarchaeota in Hydrothermal Sediment.</title>
        <authorList>
            <person name="Zhou Z."/>
            <person name="Liu Y."/>
            <person name="Xu W."/>
            <person name="Pan J."/>
            <person name="Luo Z.H."/>
            <person name="Li M."/>
        </authorList>
    </citation>
    <scope>NUCLEOTIDE SEQUENCE [LARGE SCALE GENOMIC DNA]</scope>
    <source>
        <strain evidence="13">SpSt-769</strain>
    </source>
</reference>
<dbReference type="Pfam" id="PF02602">
    <property type="entry name" value="HEM4"/>
    <property type="match status" value="1"/>
</dbReference>
<dbReference type="InterPro" id="IPR014777">
    <property type="entry name" value="4pyrrole_Mease_sub1"/>
</dbReference>
<dbReference type="PANTHER" id="PTHR45790">
    <property type="entry name" value="SIROHEME SYNTHASE-RELATED"/>
    <property type="match status" value="1"/>
</dbReference>
<dbReference type="InterPro" id="IPR003043">
    <property type="entry name" value="Uropor_MeTrfase_CS"/>
</dbReference>
<organism evidence="13">
    <name type="scientific">Desulfomonile tiedjei</name>
    <dbReference type="NCBI Taxonomy" id="2358"/>
    <lineage>
        <taxon>Bacteria</taxon>
        <taxon>Pseudomonadati</taxon>
        <taxon>Thermodesulfobacteriota</taxon>
        <taxon>Desulfomonilia</taxon>
        <taxon>Desulfomonilales</taxon>
        <taxon>Desulfomonilaceae</taxon>
        <taxon>Desulfomonile</taxon>
    </lineage>
</organism>
<evidence type="ECO:0000256" key="8">
    <source>
        <dbReference type="ARBA" id="ARBA00025705"/>
    </source>
</evidence>
<evidence type="ECO:0000256" key="10">
    <source>
        <dbReference type="RuleBase" id="RU003960"/>
    </source>
</evidence>
<evidence type="ECO:0000256" key="3">
    <source>
        <dbReference type="ARBA" id="ARBA00022573"/>
    </source>
</evidence>
<evidence type="ECO:0000256" key="4">
    <source>
        <dbReference type="ARBA" id="ARBA00022603"/>
    </source>
</evidence>
<keyword evidence="6" id="KW-0949">S-adenosyl-L-methionine</keyword>
<evidence type="ECO:0000256" key="9">
    <source>
        <dbReference type="ARBA" id="ARBA00060548"/>
    </source>
</evidence>
<dbReference type="InterPro" id="IPR036108">
    <property type="entry name" value="4pyrrol_syn_uPrphyn_synt_sf"/>
</dbReference>
<dbReference type="InterPro" id="IPR050161">
    <property type="entry name" value="Siro_Cobalamin_biosynth"/>
</dbReference>
<dbReference type="InterPro" id="IPR014776">
    <property type="entry name" value="4pyrrole_Mease_sub2"/>
</dbReference>
<dbReference type="UniPathway" id="UPA00262">
    <property type="reaction ID" value="UER00211"/>
</dbReference>
<dbReference type="PANTHER" id="PTHR45790:SF3">
    <property type="entry name" value="S-ADENOSYL-L-METHIONINE-DEPENDENT UROPORPHYRINOGEN III METHYLTRANSFERASE, CHLOROPLASTIC"/>
    <property type="match status" value="1"/>
</dbReference>
<dbReference type="SUPFAM" id="SSF53790">
    <property type="entry name" value="Tetrapyrrole methylase"/>
    <property type="match status" value="1"/>
</dbReference>
<keyword evidence="3" id="KW-0169">Cobalamin biosynthesis</keyword>
<dbReference type="GO" id="GO:0032259">
    <property type="term" value="P:methylation"/>
    <property type="evidence" value="ECO:0007669"/>
    <property type="project" value="UniProtKB-KW"/>
</dbReference>
<evidence type="ECO:0000256" key="5">
    <source>
        <dbReference type="ARBA" id="ARBA00022679"/>
    </source>
</evidence>
<dbReference type="InterPro" id="IPR000878">
    <property type="entry name" value="4pyrrol_Mease"/>
</dbReference>
<dbReference type="Gene3D" id="3.40.1010.10">
    <property type="entry name" value="Cobalt-precorrin-4 Transmethylase, Domain 1"/>
    <property type="match status" value="1"/>
</dbReference>
<comment type="pathway">
    <text evidence="8">Porphyrin-containing compound metabolism; siroheme biosynthesis; precorrin-2 from uroporphyrinogen III: step 1/1.</text>
</comment>
<evidence type="ECO:0000256" key="2">
    <source>
        <dbReference type="ARBA" id="ARBA00012162"/>
    </source>
</evidence>
<protein>
    <recommendedName>
        <fullName evidence="2">uroporphyrinogen-III C-methyltransferase</fullName>
        <ecNumber evidence="2">2.1.1.107</ecNumber>
    </recommendedName>
</protein>
<dbReference type="AlphaFoldDB" id="A0A7C4ARZ3"/>
<comment type="caution">
    <text evidence="13">The sequence shown here is derived from an EMBL/GenBank/DDBJ whole genome shotgun (WGS) entry which is preliminary data.</text>
</comment>
<name>A0A7C4ARZ3_9BACT</name>
<proteinExistence type="inferred from homology"/>
<dbReference type="GO" id="GO:0009236">
    <property type="term" value="P:cobalamin biosynthetic process"/>
    <property type="evidence" value="ECO:0007669"/>
    <property type="project" value="UniProtKB-KW"/>
</dbReference>
<dbReference type="InterPro" id="IPR003754">
    <property type="entry name" value="4pyrrol_synth_uPrphyn_synth"/>
</dbReference>
<dbReference type="Gene3D" id="3.30.950.10">
    <property type="entry name" value="Methyltransferase, Cobalt-precorrin-4 Transmethylase, Domain 2"/>
    <property type="match status" value="1"/>
</dbReference>
<keyword evidence="7" id="KW-0627">Porphyrin biosynthesis</keyword>
<evidence type="ECO:0000313" key="13">
    <source>
        <dbReference type="EMBL" id="HGH60887.1"/>
    </source>
</evidence>
<dbReference type="Gene3D" id="3.40.50.10090">
    <property type="match status" value="2"/>
</dbReference>
<dbReference type="FunFam" id="3.40.1010.10:FF:000001">
    <property type="entry name" value="Siroheme synthase"/>
    <property type="match status" value="1"/>
</dbReference>
<gene>
    <name evidence="13" type="primary">cobA</name>
    <name evidence="13" type="ORF">ENV54_06275</name>
</gene>
<evidence type="ECO:0000259" key="12">
    <source>
        <dbReference type="Pfam" id="PF02602"/>
    </source>
</evidence>
<dbReference type="NCBIfam" id="NF004790">
    <property type="entry name" value="PRK06136.1"/>
    <property type="match status" value="1"/>
</dbReference>
<dbReference type="CDD" id="cd06578">
    <property type="entry name" value="HemD"/>
    <property type="match status" value="1"/>
</dbReference>
<dbReference type="InterPro" id="IPR035996">
    <property type="entry name" value="4pyrrol_Methylase_sf"/>
</dbReference>
<comment type="pathway">
    <text evidence="9">Cofactor biosynthesis; adenosylcobalamin biosynthesis; precorrin-2 from uroporphyrinogen III: step 1/1.</text>
</comment>
<sequence length="524" mass="56698">MAQDVTGKQFSPGVVYLAGAGPGDPELITLKAQQKIKTADVIIYDYLAGHELTSLARPDAELIYVGKTGSQHTMKQSEINALLVEKAREGKTVVRLKGGDPFLFGRGGEEAEELVAAGIPFEIIPGVTSAIAAPAYAGIPVTHREHASMVTFVTGHENPEKENSAINWDVLARSPGTLVFLMGMKNLTEICNNLISCGMEEKTPAAVVQWGTTPRQQSLVATLGDLPDRAEKRGIKAPAVIVVGAVASLSDRLAWFETKPLFGKNILVTRTREQSGKLTAKIRELGGQPILFPTIVIRDPDDFSALDDSIRNIQTYDWIVFTSVNGVERFMTRFLRLTQDIRELKGPKIAAIGPVTAAAVAERGVKVELTADIFVAEGLIEAFRGLPLQGRKILIPRAEKARDALPLALMTAGAQVNVVGVYRTDKPDNLDCAPILEMLEHKAIHAVTFTSSSTVSHFVEIVGAERLGELMEGVTAASIGPVTTETARRLGLRVAVEARQYTIDGLVNAMVEYYKRDATPQKDQ</sequence>
<evidence type="ECO:0000256" key="1">
    <source>
        <dbReference type="ARBA" id="ARBA00005879"/>
    </source>
</evidence>
<evidence type="ECO:0000256" key="7">
    <source>
        <dbReference type="ARBA" id="ARBA00023244"/>
    </source>
</evidence>
<dbReference type="CDD" id="cd11642">
    <property type="entry name" value="SUMT"/>
    <property type="match status" value="1"/>
</dbReference>
<dbReference type="PROSITE" id="PS00840">
    <property type="entry name" value="SUMT_2"/>
    <property type="match status" value="1"/>
</dbReference>
<evidence type="ECO:0000256" key="6">
    <source>
        <dbReference type="ARBA" id="ARBA00022691"/>
    </source>
</evidence>
<dbReference type="NCBIfam" id="TIGR01469">
    <property type="entry name" value="cobA_cysG_Cterm"/>
    <property type="match status" value="1"/>
</dbReference>
<keyword evidence="5 10" id="KW-0808">Transferase</keyword>
<keyword evidence="4 10" id="KW-0489">Methyltransferase</keyword>
<dbReference type="FunFam" id="3.30.950.10:FF:000001">
    <property type="entry name" value="Siroheme synthase"/>
    <property type="match status" value="1"/>
</dbReference>
<dbReference type="SUPFAM" id="SSF69618">
    <property type="entry name" value="HemD-like"/>
    <property type="match status" value="1"/>
</dbReference>
<dbReference type="Pfam" id="PF00590">
    <property type="entry name" value="TP_methylase"/>
    <property type="match status" value="1"/>
</dbReference>
<feature type="domain" description="Tetrapyrrole methylase" evidence="11">
    <location>
        <begin position="15"/>
        <end position="226"/>
    </location>
</feature>
<dbReference type="GO" id="GO:0004851">
    <property type="term" value="F:uroporphyrin-III C-methyltransferase activity"/>
    <property type="evidence" value="ECO:0007669"/>
    <property type="project" value="UniProtKB-EC"/>
</dbReference>
<dbReference type="EC" id="2.1.1.107" evidence="2"/>
<dbReference type="EMBL" id="DTGT01000192">
    <property type="protein sequence ID" value="HGH60887.1"/>
    <property type="molecule type" value="Genomic_DNA"/>
</dbReference>
<feature type="domain" description="Tetrapyrrole biosynthesis uroporphyrinogen III synthase" evidence="12">
    <location>
        <begin position="278"/>
        <end position="507"/>
    </location>
</feature>
<dbReference type="GO" id="GO:0004852">
    <property type="term" value="F:uroporphyrinogen-III synthase activity"/>
    <property type="evidence" value="ECO:0007669"/>
    <property type="project" value="InterPro"/>
</dbReference>